<dbReference type="PROSITE" id="PS50850">
    <property type="entry name" value="MFS"/>
    <property type="match status" value="1"/>
</dbReference>
<dbReference type="SUPFAM" id="SSF103473">
    <property type="entry name" value="MFS general substrate transporter"/>
    <property type="match status" value="1"/>
</dbReference>
<dbReference type="InterPro" id="IPR036259">
    <property type="entry name" value="MFS_trans_sf"/>
</dbReference>
<evidence type="ECO:0000256" key="1">
    <source>
        <dbReference type="ARBA" id="ARBA00004651"/>
    </source>
</evidence>
<feature type="transmembrane region" description="Helical" evidence="5">
    <location>
        <begin position="12"/>
        <end position="43"/>
    </location>
</feature>
<dbReference type="PANTHER" id="PTHR23508">
    <property type="entry name" value="CARBOXYLIC ACID TRANSPORTER PROTEIN HOMOLOG"/>
    <property type="match status" value="1"/>
</dbReference>
<dbReference type="OrthoDB" id="3252866at2"/>
<feature type="transmembrane region" description="Helical" evidence="5">
    <location>
        <begin position="139"/>
        <end position="165"/>
    </location>
</feature>
<name>A0A1G9V1P7_9ACTO</name>
<dbReference type="InterPro" id="IPR020846">
    <property type="entry name" value="MFS_dom"/>
</dbReference>
<dbReference type="GO" id="GO:0046943">
    <property type="term" value="F:carboxylic acid transmembrane transporter activity"/>
    <property type="evidence" value="ECO:0007669"/>
    <property type="project" value="TreeGrafter"/>
</dbReference>
<dbReference type="RefSeq" id="WP_092609315.1">
    <property type="nucleotide sequence ID" value="NZ_FNHU01000005.1"/>
</dbReference>
<evidence type="ECO:0000256" key="2">
    <source>
        <dbReference type="ARBA" id="ARBA00022692"/>
    </source>
</evidence>
<dbReference type="EMBL" id="FNHU01000005">
    <property type="protein sequence ID" value="SDM66010.1"/>
    <property type="molecule type" value="Genomic_DNA"/>
</dbReference>
<evidence type="ECO:0000313" key="8">
    <source>
        <dbReference type="Proteomes" id="UP000199671"/>
    </source>
</evidence>
<feature type="transmembrane region" description="Helical" evidence="5">
    <location>
        <begin position="384"/>
        <end position="404"/>
    </location>
</feature>
<keyword evidence="3 5" id="KW-1133">Transmembrane helix</keyword>
<dbReference type="Pfam" id="PF07690">
    <property type="entry name" value="MFS_1"/>
    <property type="match status" value="1"/>
</dbReference>
<feature type="transmembrane region" description="Helical" evidence="5">
    <location>
        <begin position="49"/>
        <end position="69"/>
    </location>
</feature>
<dbReference type="Proteomes" id="UP000199671">
    <property type="component" value="Unassembled WGS sequence"/>
</dbReference>
<sequence>MTTITPRRHPNPWFVGVVSGMASYIDACAIVSAGTALTIYQAALGFTDAQVGLASSALTLGIAFGALFGGPLGDRFGRKHVFSVTMLMIVVGAACQVFAPSFPVLLVSTILVGLGTGADLPVSLATIAESATDENRGKIIGLSNLLWTGGIVGAIVAGSVVGNWGRLGGQIMYGQVMVVALITLLLRLPIPESEVWLAARRERESGVGTVRAERVTVRTLLKPPYLKPFIALIVFYALVNVPANTGGQFTTWINVNVIGMDVAFSSRLSLLMMPLGFLWGIWFMRIVDTPRRMPYFYMGAACYAGAYFIYIIGGFHVWSFIAVSLINGFGGAFAFEGVMKVWTQESFPTLVRTTAQGTIVFVARIVAAIAASVTPSLVSLNPRVAYMILVSFAIVGYAFAIWGFRGKQRNEFAVEGHAEADVAAAEEAGVDFTVSPEPKH</sequence>
<proteinExistence type="predicted"/>
<feature type="transmembrane region" description="Helical" evidence="5">
    <location>
        <begin position="318"/>
        <end position="338"/>
    </location>
</feature>
<evidence type="ECO:0000313" key="7">
    <source>
        <dbReference type="EMBL" id="SDM66010.1"/>
    </source>
</evidence>
<feature type="transmembrane region" description="Helical" evidence="5">
    <location>
        <begin position="295"/>
        <end position="312"/>
    </location>
</feature>
<dbReference type="CDD" id="cd17316">
    <property type="entry name" value="MFS_SV2_like"/>
    <property type="match status" value="1"/>
</dbReference>
<dbReference type="PANTHER" id="PTHR23508:SF10">
    <property type="entry name" value="CARBOXYLIC ACID TRANSPORTER PROTEIN HOMOLOG"/>
    <property type="match status" value="1"/>
</dbReference>
<feature type="transmembrane region" description="Helical" evidence="5">
    <location>
        <begin position="171"/>
        <end position="190"/>
    </location>
</feature>
<feature type="transmembrane region" description="Helical" evidence="5">
    <location>
        <begin position="105"/>
        <end position="127"/>
    </location>
</feature>
<organism evidence="7 8">
    <name type="scientific">Actinomyces ruminicola</name>
    <dbReference type="NCBI Taxonomy" id="332524"/>
    <lineage>
        <taxon>Bacteria</taxon>
        <taxon>Bacillati</taxon>
        <taxon>Actinomycetota</taxon>
        <taxon>Actinomycetes</taxon>
        <taxon>Actinomycetales</taxon>
        <taxon>Actinomycetaceae</taxon>
        <taxon>Actinomyces</taxon>
    </lineage>
</organism>
<comment type="subcellular location">
    <subcellularLocation>
        <location evidence="1">Cell membrane</location>
        <topology evidence="1">Multi-pass membrane protein</topology>
    </subcellularLocation>
</comment>
<evidence type="ECO:0000256" key="4">
    <source>
        <dbReference type="ARBA" id="ARBA00023136"/>
    </source>
</evidence>
<feature type="domain" description="Major facilitator superfamily (MFS) profile" evidence="6">
    <location>
        <begin position="12"/>
        <end position="408"/>
    </location>
</feature>
<dbReference type="InterPro" id="IPR011701">
    <property type="entry name" value="MFS"/>
</dbReference>
<feature type="transmembrane region" description="Helical" evidence="5">
    <location>
        <begin position="81"/>
        <end position="99"/>
    </location>
</feature>
<dbReference type="Gene3D" id="1.20.1250.20">
    <property type="entry name" value="MFS general substrate transporter like domains"/>
    <property type="match status" value="1"/>
</dbReference>
<keyword evidence="2 5" id="KW-0812">Transmembrane</keyword>
<protein>
    <submittedName>
        <fullName evidence="7">MFS transporter, SP family, inositol transporter</fullName>
    </submittedName>
</protein>
<accession>A0A1G9V1P7</accession>
<evidence type="ECO:0000256" key="5">
    <source>
        <dbReference type="SAM" id="Phobius"/>
    </source>
</evidence>
<reference evidence="7 8" key="1">
    <citation type="submission" date="2016-10" db="EMBL/GenBank/DDBJ databases">
        <authorList>
            <person name="de Groot N.N."/>
        </authorList>
    </citation>
    <scope>NUCLEOTIDE SEQUENCE [LARGE SCALE GENOMIC DNA]</scope>
    <source>
        <strain evidence="7 8">KPR-7B</strain>
    </source>
</reference>
<feature type="transmembrane region" description="Helical" evidence="5">
    <location>
        <begin position="359"/>
        <end position="378"/>
    </location>
</feature>
<evidence type="ECO:0000256" key="3">
    <source>
        <dbReference type="ARBA" id="ARBA00022989"/>
    </source>
</evidence>
<dbReference type="AlphaFoldDB" id="A0A1G9V1P7"/>
<keyword evidence="4 5" id="KW-0472">Membrane</keyword>
<feature type="transmembrane region" description="Helical" evidence="5">
    <location>
        <begin position="263"/>
        <end position="283"/>
    </location>
</feature>
<feature type="transmembrane region" description="Helical" evidence="5">
    <location>
        <begin position="225"/>
        <end position="243"/>
    </location>
</feature>
<evidence type="ECO:0000259" key="6">
    <source>
        <dbReference type="PROSITE" id="PS50850"/>
    </source>
</evidence>
<gene>
    <name evidence="7" type="ORF">SAMN04487766_10561</name>
</gene>
<dbReference type="GO" id="GO:0005886">
    <property type="term" value="C:plasma membrane"/>
    <property type="evidence" value="ECO:0007669"/>
    <property type="project" value="UniProtKB-SubCell"/>
</dbReference>